<feature type="region of interest" description="Disordered" evidence="1">
    <location>
        <begin position="99"/>
        <end position="121"/>
    </location>
</feature>
<evidence type="ECO:0000313" key="3">
    <source>
        <dbReference type="Proteomes" id="UP001595851"/>
    </source>
</evidence>
<keyword evidence="3" id="KW-1185">Reference proteome</keyword>
<accession>A0ABV8G2G7</accession>
<gene>
    <name evidence="2" type="ORF">ACFOY2_06500</name>
</gene>
<dbReference type="RefSeq" id="WP_379527012.1">
    <property type="nucleotide sequence ID" value="NZ_JBHSBI010000003.1"/>
</dbReference>
<comment type="caution">
    <text evidence="2">The sequence shown here is derived from an EMBL/GenBank/DDBJ whole genome shotgun (WGS) entry which is preliminary data.</text>
</comment>
<dbReference type="Proteomes" id="UP001595851">
    <property type="component" value="Unassembled WGS sequence"/>
</dbReference>
<sequence>MVFYARGGEDRDAIVAGLAARRGLADYDPRCTGRTIHVDSIDGDKAVCTVLTNSDATQRDLDAYTKPGRNPSGPILRDTRGKVGRISLSRFRPTCTGYTTSTASTLSTRPPGTPRRPGCKA</sequence>
<feature type="compositionally biased region" description="Low complexity" evidence="1">
    <location>
        <begin position="99"/>
        <end position="110"/>
    </location>
</feature>
<name>A0ABV8G2G7_9ACTN</name>
<protein>
    <submittedName>
        <fullName evidence="2">Uncharacterized protein</fullName>
    </submittedName>
</protein>
<dbReference type="EMBL" id="JBHSBI010000003">
    <property type="protein sequence ID" value="MFC4006862.1"/>
    <property type="molecule type" value="Genomic_DNA"/>
</dbReference>
<reference evidence="3" key="1">
    <citation type="journal article" date="2019" name="Int. J. Syst. Evol. Microbiol.">
        <title>The Global Catalogue of Microorganisms (GCM) 10K type strain sequencing project: providing services to taxonomists for standard genome sequencing and annotation.</title>
        <authorList>
            <consortium name="The Broad Institute Genomics Platform"/>
            <consortium name="The Broad Institute Genome Sequencing Center for Infectious Disease"/>
            <person name="Wu L."/>
            <person name="Ma J."/>
        </authorList>
    </citation>
    <scope>NUCLEOTIDE SEQUENCE [LARGE SCALE GENOMIC DNA]</scope>
    <source>
        <strain evidence="3">TBRC 1276</strain>
    </source>
</reference>
<evidence type="ECO:0000313" key="2">
    <source>
        <dbReference type="EMBL" id="MFC4006862.1"/>
    </source>
</evidence>
<evidence type="ECO:0000256" key="1">
    <source>
        <dbReference type="SAM" id="MobiDB-lite"/>
    </source>
</evidence>
<organism evidence="2 3">
    <name type="scientific">Nonomuraea purpurea</name>
    <dbReference type="NCBI Taxonomy" id="1849276"/>
    <lineage>
        <taxon>Bacteria</taxon>
        <taxon>Bacillati</taxon>
        <taxon>Actinomycetota</taxon>
        <taxon>Actinomycetes</taxon>
        <taxon>Streptosporangiales</taxon>
        <taxon>Streptosporangiaceae</taxon>
        <taxon>Nonomuraea</taxon>
    </lineage>
</organism>
<proteinExistence type="predicted"/>